<protein>
    <submittedName>
        <fullName evidence="1">Ornithine cyclodeaminase</fullName>
        <ecNumber evidence="1">4.3.1.12</ecNumber>
    </submittedName>
</protein>
<dbReference type="InterPro" id="IPR036291">
    <property type="entry name" value="NAD(P)-bd_dom_sf"/>
</dbReference>
<keyword evidence="2" id="KW-1185">Reference proteome</keyword>
<evidence type="ECO:0000313" key="2">
    <source>
        <dbReference type="Proteomes" id="UP000540506"/>
    </source>
</evidence>
<dbReference type="SUPFAM" id="SSF51735">
    <property type="entry name" value="NAD(P)-binding Rossmann-fold domains"/>
    <property type="match status" value="1"/>
</dbReference>
<dbReference type="RefSeq" id="WP_312897140.1">
    <property type="nucleotide sequence ID" value="NZ_JACHJV010000001.1"/>
</dbReference>
<proteinExistence type="predicted"/>
<accession>A0A7W7VTK2</accession>
<reference evidence="1 2" key="1">
    <citation type="submission" date="2020-08" db="EMBL/GenBank/DDBJ databases">
        <title>Sequencing the genomes of 1000 actinobacteria strains.</title>
        <authorList>
            <person name="Klenk H.-P."/>
        </authorList>
    </citation>
    <scope>NUCLEOTIDE SEQUENCE [LARGE SCALE GENOMIC DNA]</scope>
    <source>
        <strain evidence="1 2">DSM 41654</strain>
    </source>
</reference>
<dbReference type="PIRSF" id="PIRSF001439">
    <property type="entry name" value="CryM"/>
    <property type="match status" value="1"/>
</dbReference>
<dbReference type="InterPro" id="IPR003462">
    <property type="entry name" value="ODC_Mu_crystall"/>
</dbReference>
<dbReference type="EMBL" id="JACHJV010000001">
    <property type="protein sequence ID" value="MBB4922347.1"/>
    <property type="molecule type" value="Genomic_DNA"/>
</dbReference>
<dbReference type="PANTHER" id="PTHR13812">
    <property type="entry name" value="KETIMINE REDUCTASE MU-CRYSTALLIN"/>
    <property type="match status" value="1"/>
</dbReference>
<name>A0A7W7VTK2_KITKI</name>
<dbReference type="GO" id="GO:0008473">
    <property type="term" value="F:ornithine cyclodeaminase activity"/>
    <property type="evidence" value="ECO:0007669"/>
    <property type="project" value="UniProtKB-EC"/>
</dbReference>
<dbReference type="GO" id="GO:0005737">
    <property type="term" value="C:cytoplasm"/>
    <property type="evidence" value="ECO:0007669"/>
    <property type="project" value="TreeGrafter"/>
</dbReference>
<dbReference type="InterPro" id="IPR023401">
    <property type="entry name" value="ODC_N"/>
</dbReference>
<sequence>MITELPVDLTPAEAIAAITGVLRAGLEVETCPGRSGVAVPGGELLLMPAAADGYAGVKVAGVAPANSARGLPRITGSYLLLDGDTLLPLALLDGAALTALRTPAVTAVALDRLAVAGATHLVLFGAGPQAYGHLDALRAVRPLTRVTVVARRAEPAAELARHARTLGLAAAVGEPDAVAEADLVVCCTTATEPLFDGALVPAHAAVAAVGSHSPRAREVDGVLVARAACYVEARTAARLEAGDLLLADGADGAAGADGSAGWVNLAELVNGSAAVPTDRPRFFKSVGMAWEDLAVAAELHRRRDADR</sequence>
<dbReference type="AlphaFoldDB" id="A0A7W7VTK2"/>
<dbReference type="Gene3D" id="3.30.1780.10">
    <property type="entry name" value="ornithine cyclodeaminase, domain 1"/>
    <property type="match status" value="1"/>
</dbReference>
<comment type="caution">
    <text evidence="1">The sequence shown here is derived from an EMBL/GenBank/DDBJ whole genome shotgun (WGS) entry which is preliminary data.</text>
</comment>
<dbReference type="Proteomes" id="UP000540506">
    <property type="component" value="Unassembled WGS sequence"/>
</dbReference>
<dbReference type="Gene3D" id="3.40.50.720">
    <property type="entry name" value="NAD(P)-binding Rossmann-like Domain"/>
    <property type="match status" value="1"/>
</dbReference>
<keyword evidence="1" id="KW-0456">Lyase</keyword>
<dbReference type="Pfam" id="PF02423">
    <property type="entry name" value="OCD_Mu_crystall"/>
    <property type="match status" value="1"/>
</dbReference>
<gene>
    <name evidence="1" type="ORF">FHR34_001340</name>
</gene>
<evidence type="ECO:0000313" key="1">
    <source>
        <dbReference type="EMBL" id="MBB4922347.1"/>
    </source>
</evidence>
<dbReference type="PANTHER" id="PTHR13812:SF19">
    <property type="entry name" value="KETIMINE REDUCTASE MU-CRYSTALLIN"/>
    <property type="match status" value="1"/>
</dbReference>
<organism evidence="1 2">
    <name type="scientific">Kitasatospora kifunensis</name>
    <name type="common">Streptomyces kifunensis</name>
    <dbReference type="NCBI Taxonomy" id="58351"/>
    <lineage>
        <taxon>Bacteria</taxon>
        <taxon>Bacillati</taxon>
        <taxon>Actinomycetota</taxon>
        <taxon>Actinomycetes</taxon>
        <taxon>Kitasatosporales</taxon>
        <taxon>Streptomycetaceae</taxon>
        <taxon>Kitasatospora</taxon>
    </lineage>
</organism>
<dbReference type="EC" id="4.3.1.12" evidence="1"/>